<keyword evidence="2" id="KW-1185">Reference proteome</keyword>
<organism evidence="1 2">
    <name type="scientific">Flammeovirga yaeyamensis</name>
    <dbReference type="NCBI Taxonomy" id="367791"/>
    <lineage>
        <taxon>Bacteria</taxon>
        <taxon>Pseudomonadati</taxon>
        <taxon>Bacteroidota</taxon>
        <taxon>Cytophagia</taxon>
        <taxon>Cytophagales</taxon>
        <taxon>Flammeovirgaceae</taxon>
        <taxon>Flammeovirga</taxon>
    </lineage>
</organism>
<reference evidence="1 2" key="1">
    <citation type="submission" date="2021-05" db="EMBL/GenBank/DDBJ databases">
        <title>Comparative genomic studies on the polysaccharide-degrading batcterial strains of the Flammeovirga genus.</title>
        <authorList>
            <person name="Zewei F."/>
            <person name="Zheng Z."/>
            <person name="Yu L."/>
            <person name="Ruyue G."/>
            <person name="Yanhong M."/>
            <person name="Yuanyuan C."/>
            <person name="Jingyan G."/>
            <person name="Wenjun H."/>
        </authorList>
    </citation>
    <scope>NUCLEOTIDE SEQUENCE [LARGE SCALE GENOMIC DNA]</scope>
    <source>
        <strain evidence="1 2">NBRC:100898</strain>
    </source>
</reference>
<dbReference type="RefSeq" id="WP_169663880.1">
    <property type="nucleotide sequence ID" value="NZ_CP076133.1"/>
</dbReference>
<evidence type="ECO:0000313" key="2">
    <source>
        <dbReference type="Proteomes" id="UP000678679"/>
    </source>
</evidence>
<dbReference type="EMBL" id="CP076133">
    <property type="protein sequence ID" value="QWG04418.1"/>
    <property type="molecule type" value="Genomic_DNA"/>
</dbReference>
<gene>
    <name evidence="1" type="ORF">KMW28_26345</name>
</gene>
<dbReference type="AlphaFoldDB" id="A0AAX1NES5"/>
<name>A0AAX1NES5_9BACT</name>
<sequence length="212" mass="24351">MNIQYFTPLLFIISLTMLISFNTSEVKAQSYHEFGIDLSKTVYNNIGKERKGIVIEPVYYYVAKDSNYVLKIPFGYSYVRNDTRFPNTTFNSTNGFYFKPGIGDKKGKIKSYFNLIFSYYGIRSKYAIEGDVYGDHQGEFSKNGIFSFGLEPNFEIDFPISNVFKLILNLRLAYVPYTSVPEDYPVFYVPGAGNVNNKNKLTGGLNLYLVWK</sequence>
<evidence type="ECO:0008006" key="3">
    <source>
        <dbReference type="Google" id="ProtNLM"/>
    </source>
</evidence>
<dbReference type="Proteomes" id="UP000678679">
    <property type="component" value="Chromosome 2"/>
</dbReference>
<proteinExistence type="predicted"/>
<protein>
    <recommendedName>
        <fullName evidence="3">Secreted protein</fullName>
    </recommendedName>
</protein>
<dbReference type="KEGG" id="fya:KMW28_26345"/>
<accession>A0AAX1NES5</accession>
<evidence type="ECO:0000313" key="1">
    <source>
        <dbReference type="EMBL" id="QWG04418.1"/>
    </source>
</evidence>